<reference evidence="3" key="1">
    <citation type="journal article" date="2014" name="Genome Announc.">
        <title>Full-genome sequence of the plant growth-promoting bacterium Pseudomonas protegens CHA0.</title>
        <authorList>
            <person name="Jousset A."/>
            <person name="Schuldes J."/>
            <person name="Keel C."/>
            <person name="Maurhofer M."/>
            <person name="Daniel R."/>
            <person name="Scheu S."/>
            <person name="Thuermer A."/>
        </authorList>
    </citation>
    <scope>NUCLEOTIDE SEQUENCE [LARGE SCALE GENOMIC DNA]</scope>
    <source>
        <strain evidence="3">DSM 19095 / LMG 27888 / CFBP 6595 / CHA0</strain>
    </source>
</reference>
<name>A0A2C9EN20_PSEPH</name>
<evidence type="ECO:0000313" key="3">
    <source>
        <dbReference type="Proteomes" id="UP000013940"/>
    </source>
</evidence>
<dbReference type="KEGG" id="pprc:PFLCHA0_c32920"/>
<dbReference type="AlphaFoldDB" id="A0A2C9EN20"/>
<dbReference type="HOGENOM" id="CLU_2082826_0_0_6"/>
<dbReference type="Proteomes" id="UP000013940">
    <property type="component" value="Chromosome"/>
</dbReference>
<accession>A0A2C9EN20</accession>
<organism evidence="2 3">
    <name type="scientific">Pseudomonas protegens (strain DSM 19095 / LMG 27888 / CFBP 6595 / CHA0)</name>
    <dbReference type="NCBI Taxonomy" id="1124983"/>
    <lineage>
        <taxon>Bacteria</taxon>
        <taxon>Pseudomonadati</taxon>
        <taxon>Pseudomonadota</taxon>
        <taxon>Gammaproteobacteria</taxon>
        <taxon>Pseudomonadales</taxon>
        <taxon>Pseudomonadaceae</taxon>
        <taxon>Pseudomonas</taxon>
    </lineage>
</organism>
<evidence type="ECO:0000256" key="1">
    <source>
        <dbReference type="SAM" id="MobiDB-lite"/>
    </source>
</evidence>
<sequence>MLTHGSVLGTWESTPEQSSKRARAWKPSARRPPDAVWSLKHALSRAMAEARCLRRRGAGQPWKRAVLLMNCWRSNSCRRSAGALAPANRRLRLRHGVCNRPGPCSAFFCRTQELHHD</sequence>
<feature type="region of interest" description="Disordered" evidence="1">
    <location>
        <begin position="1"/>
        <end position="32"/>
    </location>
</feature>
<dbReference type="EMBL" id="CP003190">
    <property type="protein sequence ID" value="AGL85062.1"/>
    <property type="molecule type" value="Genomic_DNA"/>
</dbReference>
<proteinExistence type="predicted"/>
<gene>
    <name evidence="2" type="ORF">PFLCHA0_c32920</name>
</gene>
<evidence type="ECO:0000313" key="2">
    <source>
        <dbReference type="EMBL" id="AGL85062.1"/>
    </source>
</evidence>
<protein>
    <submittedName>
        <fullName evidence="2">Uncharacterized protein</fullName>
    </submittedName>
</protein>